<evidence type="ECO:0000313" key="1">
    <source>
        <dbReference type="EMBL" id="CAG8548681.1"/>
    </source>
</evidence>
<name>A0ACA9LWS7_9GLOM</name>
<gene>
    <name evidence="1" type="ORF">ACOLOM_LOCUS4761</name>
</gene>
<sequence>MCLSLLVLSFIASRSLTYLQELVKPVIYGKVASVLKLAKGTGSTLGFLENFE</sequence>
<feature type="non-terminal residue" evidence="1">
    <location>
        <position position="52"/>
    </location>
</feature>
<reference evidence="1" key="1">
    <citation type="submission" date="2021-06" db="EMBL/GenBank/DDBJ databases">
        <authorList>
            <person name="Kallberg Y."/>
            <person name="Tangrot J."/>
            <person name="Rosling A."/>
        </authorList>
    </citation>
    <scope>NUCLEOTIDE SEQUENCE</scope>
    <source>
        <strain evidence="1">CL356</strain>
    </source>
</reference>
<comment type="caution">
    <text evidence="1">The sequence shown here is derived from an EMBL/GenBank/DDBJ whole genome shotgun (WGS) entry which is preliminary data.</text>
</comment>
<evidence type="ECO:0000313" key="2">
    <source>
        <dbReference type="Proteomes" id="UP000789525"/>
    </source>
</evidence>
<dbReference type="Proteomes" id="UP000789525">
    <property type="component" value="Unassembled WGS sequence"/>
</dbReference>
<keyword evidence="2" id="KW-1185">Reference proteome</keyword>
<proteinExistence type="predicted"/>
<dbReference type="EMBL" id="CAJVPT010008133">
    <property type="protein sequence ID" value="CAG8548681.1"/>
    <property type="molecule type" value="Genomic_DNA"/>
</dbReference>
<organism evidence="1 2">
    <name type="scientific">Acaulospora colombiana</name>
    <dbReference type="NCBI Taxonomy" id="27376"/>
    <lineage>
        <taxon>Eukaryota</taxon>
        <taxon>Fungi</taxon>
        <taxon>Fungi incertae sedis</taxon>
        <taxon>Mucoromycota</taxon>
        <taxon>Glomeromycotina</taxon>
        <taxon>Glomeromycetes</taxon>
        <taxon>Diversisporales</taxon>
        <taxon>Acaulosporaceae</taxon>
        <taxon>Acaulospora</taxon>
    </lineage>
</organism>
<protein>
    <submittedName>
        <fullName evidence="1">7977_t:CDS:1</fullName>
    </submittedName>
</protein>
<accession>A0ACA9LWS7</accession>